<protein>
    <submittedName>
        <fullName evidence="1">Uncharacterized protein</fullName>
    </submittedName>
</protein>
<organism evidence="1 2">
    <name type="scientific">Rhizobium etli (strain CIAT 652)</name>
    <dbReference type="NCBI Taxonomy" id="491916"/>
    <lineage>
        <taxon>Bacteria</taxon>
        <taxon>Pseudomonadati</taxon>
        <taxon>Pseudomonadota</taxon>
        <taxon>Alphaproteobacteria</taxon>
        <taxon>Hyphomicrobiales</taxon>
        <taxon>Rhizobiaceae</taxon>
        <taxon>Rhizobium/Agrobacterium group</taxon>
        <taxon>Rhizobium</taxon>
    </lineage>
</organism>
<dbReference type="HOGENOM" id="CLU_2919537_0_0_5"/>
<evidence type="ECO:0000313" key="1">
    <source>
        <dbReference type="EMBL" id="ACE94899.1"/>
    </source>
</evidence>
<keyword evidence="1" id="KW-0614">Plasmid</keyword>
<dbReference type="AlphaFoldDB" id="B3Q495"/>
<proteinExistence type="predicted"/>
<dbReference type="KEGG" id="rec:RHECIAT_PC0000826"/>
<name>B3Q495_RHIE6</name>
<evidence type="ECO:0000313" key="2">
    <source>
        <dbReference type="Proteomes" id="UP000008817"/>
    </source>
</evidence>
<dbReference type="Proteomes" id="UP000008817">
    <property type="component" value="Plasmid pC"/>
</dbReference>
<gene>
    <name evidence="1" type="ordered locus">RHECIAT_PC0000826</name>
</gene>
<reference evidence="1 2" key="1">
    <citation type="submission" date="2008-04" db="EMBL/GenBank/DDBJ databases">
        <title>Genome diversity and DNA divergence of Rhizobium etli.</title>
        <authorList>
            <person name="Gonzalez V."/>
            <person name="Acosta J.L."/>
            <person name="Santamaria R.I."/>
            <person name="Bustos P."/>
            <person name="Hernandez-Gonzalez I.L."/>
            <person name="Fernandez J.L."/>
            <person name="Diaz R."/>
            <person name="Flores M."/>
            <person name="Mora J."/>
            <person name="Palacios R."/>
            <person name="Davila G."/>
        </authorList>
    </citation>
    <scope>NUCLEOTIDE SEQUENCE [LARGE SCALE GENOMIC DNA]</scope>
    <source>
        <strain evidence="1 2">CIAT 652</strain>
        <plasmid evidence="2">Plasmid pC</plasmid>
    </source>
</reference>
<geneLocation type="plasmid" evidence="1 2">
    <name>pC</name>
</geneLocation>
<dbReference type="EMBL" id="CP001077">
    <property type="protein sequence ID" value="ACE94899.1"/>
    <property type="molecule type" value="Genomic_DNA"/>
</dbReference>
<accession>B3Q495</accession>
<sequence>MDPEKSKVGEPRGVASVTLMRLANTARRRGGFTLGDALASAGQASFGFVMLLTPSFSRDEI</sequence>